<keyword evidence="3" id="KW-1185">Reference proteome</keyword>
<name>A0AAQ3P7W8_VIGMU</name>
<proteinExistence type="predicted"/>
<gene>
    <name evidence="2" type="ORF">V8G54_000996</name>
</gene>
<dbReference type="AlphaFoldDB" id="A0AAQ3P7W8"/>
<dbReference type="EMBL" id="CP144700">
    <property type="protein sequence ID" value="WVZ22452.1"/>
    <property type="molecule type" value="Genomic_DNA"/>
</dbReference>
<feature type="compositionally biased region" description="Polar residues" evidence="1">
    <location>
        <begin position="45"/>
        <end position="62"/>
    </location>
</feature>
<accession>A0AAQ3P7W8</accession>
<feature type="region of interest" description="Disordered" evidence="1">
    <location>
        <begin position="30"/>
        <end position="62"/>
    </location>
</feature>
<evidence type="ECO:0000313" key="2">
    <source>
        <dbReference type="EMBL" id="WVZ22452.1"/>
    </source>
</evidence>
<dbReference type="Proteomes" id="UP001374535">
    <property type="component" value="Chromosome 1"/>
</dbReference>
<protein>
    <submittedName>
        <fullName evidence="2">Uncharacterized protein</fullName>
    </submittedName>
</protein>
<evidence type="ECO:0000256" key="1">
    <source>
        <dbReference type="SAM" id="MobiDB-lite"/>
    </source>
</evidence>
<evidence type="ECO:0000313" key="3">
    <source>
        <dbReference type="Proteomes" id="UP001374535"/>
    </source>
</evidence>
<reference evidence="2 3" key="1">
    <citation type="journal article" date="2023" name="Life. Sci Alliance">
        <title>Evolutionary insights into 3D genome organization and epigenetic landscape of Vigna mungo.</title>
        <authorList>
            <person name="Junaid A."/>
            <person name="Singh B."/>
            <person name="Bhatia S."/>
        </authorList>
    </citation>
    <scope>NUCLEOTIDE SEQUENCE [LARGE SCALE GENOMIC DNA]</scope>
    <source>
        <strain evidence="2">Urdbean</strain>
    </source>
</reference>
<sequence length="138" mass="15847">MERQTTKTEPRKRFGLCSRTTTQRDPLLCRDHQSSPFSPSHQPNHCRTSSAVVQSPPQNRPSYTAAANRELPLFSTTNRVAACLHLQPQSDLQANLKPITFKRCRCRRTIYNDEIIFFTINNRKTTNRSAENQESTTP</sequence>
<organism evidence="2 3">
    <name type="scientific">Vigna mungo</name>
    <name type="common">Black gram</name>
    <name type="synonym">Phaseolus mungo</name>
    <dbReference type="NCBI Taxonomy" id="3915"/>
    <lineage>
        <taxon>Eukaryota</taxon>
        <taxon>Viridiplantae</taxon>
        <taxon>Streptophyta</taxon>
        <taxon>Embryophyta</taxon>
        <taxon>Tracheophyta</taxon>
        <taxon>Spermatophyta</taxon>
        <taxon>Magnoliopsida</taxon>
        <taxon>eudicotyledons</taxon>
        <taxon>Gunneridae</taxon>
        <taxon>Pentapetalae</taxon>
        <taxon>rosids</taxon>
        <taxon>fabids</taxon>
        <taxon>Fabales</taxon>
        <taxon>Fabaceae</taxon>
        <taxon>Papilionoideae</taxon>
        <taxon>50 kb inversion clade</taxon>
        <taxon>NPAAA clade</taxon>
        <taxon>indigoferoid/millettioid clade</taxon>
        <taxon>Phaseoleae</taxon>
        <taxon>Vigna</taxon>
    </lineage>
</organism>
<feature type="compositionally biased region" description="Low complexity" evidence="1">
    <location>
        <begin position="34"/>
        <end position="43"/>
    </location>
</feature>